<keyword evidence="3" id="KW-1185">Reference proteome</keyword>
<gene>
    <name evidence="2" type="ORF">I6G47_00945</name>
</gene>
<dbReference type="Proteomes" id="UP000595064">
    <property type="component" value="Chromosome"/>
</dbReference>
<evidence type="ECO:0000313" key="2">
    <source>
        <dbReference type="EMBL" id="QPS81683.1"/>
    </source>
</evidence>
<organism evidence="2 3">
    <name type="scientific">Delftia lacustris</name>
    <dbReference type="NCBI Taxonomy" id="558537"/>
    <lineage>
        <taxon>Bacteria</taxon>
        <taxon>Pseudomonadati</taxon>
        <taxon>Pseudomonadota</taxon>
        <taxon>Betaproteobacteria</taxon>
        <taxon>Burkholderiales</taxon>
        <taxon>Comamonadaceae</taxon>
        <taxon>Delftia</taxon>
    </lineage>
</organism>
<evidence type="ECO:0000313" key="3">
    <source>
        <dbReference type="Proteomes" id="UP000595064"/>
    </source>
</evidence>
<dbReference type="EMBL" id="CP065748">
    <property type="protein sequence ID" value="QPS81683.1"/>
    <property type="molecule type" value="Genomic_DNA"/>
</dbReference>
<dbReference type="AlphaFoldDB" id="A0A7T3DFH7"/>
<protein>
    <submittedName>
        <fullName evidence="2">KTSC domain-containing protein</fullName>
    </submittedName>
</protein>
<accession>A0A7T3DFH7</accession>
<evidence type="ECO:0000259" key="1">
    <source>
        <dbReference type="Pfam" id="PF13619"/>
    </source>
</evidence>
<dbReference type="KEGG" id="dla:I6G47_00945"/>
<name>A0A7T3DFH7_9BURK</name>
<proteinExistence type="predicted"/>
<feature type="domain" description="KTSC" evidence="1">
    <location>
        <begin position="9"/>
        <end position="67"/>
    </location>
</feature>
<sequence length="80" mass="9566">MELHTFVESDALLKGSYDPSTHLMRLWFKSNPDRAYDYQRVPAHIWTELKAAQSAGRYFRQNIQDQYGEPRVPANPWRRR</sequence>
<dbReference type="Pfam" id="PF13619">
    <property type="entry name" value="KTSC"/>
    <property type="match status" value="1"/>
</dbReference>
<dbReference type="RefSeq" id="WP_016454765.1">
    <property type="nucleotide sequence ID" value="NZ_CP065748.1"/>
</dbReference>
<reference evidence="2 3" key="1">
    <citation type="submission" date="2020-12" db="EMBL/GenBank/DDBJ databases">
        <title>FDA dAtabase for Regulatory Grade micrObial Sequences (FDA-ARGOS): Supporting development and validation of Infectious Disease Dx tests.</title>
        <authorList>
            <person name="Sproer C."/>
            <person name="Gronow S."/>
            <person name="Severitt S."/>
            <person name="Schroder I."/>
            <person name="Tallon L."/>
            <person name="Sadzewicz L."/>
            <person name="Zhao X."/>
            <person name="Boylan J."/>
            <person name="Ott S."/>
            <person name="Bowen H."/>
            <person name="Vavikolanu K."/>
            <person name="Mehta A."/>
            <person name="Aluvathingal J."/>
            <person name="Nadendla S."/>
            <person name="Lowell S."/>
            <person name="Myers T."/>
            <person name="Yan Y."/>
            <person name="Sichtig H."/>
        </authorList>
    </citation>
    <scope>NUCLEOTIDE SEQUENCE [LARGE SCALE GENOMIC DNA]</scope>
    <source>
        <strain evidence="2 3">FDAARGOS_890</strain>
    </source>
</reference>
<dbReference type="InterPro" id="IPR025309">
    <property type="entry name" value="KTSC_dom"/>
</dbReference>